<dbReference type="GO" id="GO:0016810">
    <property type="term" value="F:hydrolase activity, acting on carbon-nitrogen (but not peptide) bonds"/>
    <property type="evidence" value="ECO:0007669"/>
    <property type="project" value="InterPro"/>
</dbReference>
<evidence type="ECO:0000313" key="4">
    <source>
        <dbReference type="EMBL" id="SKC00015.1"/>
    </source>
</evidence>
<dbReference type="Pfam" id="PF01979">
    <property type="entry name" value="Amidohydro_1"/>
    <property type="match status" value="1"/>
</dbReference>
<feature type="chain" id="PRO_5012459509" evidence="2">
    <location>
        <begin position="34"/>
        <end position="1002"/>
    </location>
</feature>
<dbReference type="Proteomes" id="UP000190044">
    <property type="component" value="Unassembled WGS sequence"/>
</dbReference>
<accession>A0A1T5FV11</accession>
<dbReference type="SUPFAM" id="SSF69304">
    <property type="entry name" value="Tricorn protease N-terminal domain"/>
    <property type="match status" value="2"/>
</dbReference>
<dbReference type="EMBL" id="FUYP01000046">
    <property type="protein sequence ID" value="SKC00015.1"/>
    <property type="molecule type" value="Genomic_DNA"/>
</dbReference>
<dbReference type="Pfam" id="PF26549">
    <property type="entry name" value="Tricorn_N"/>
    <property type="match status" value="1"/>
</dbReference>
<proteinExistence type="inferred from homology"/>
<dbReference type="InterPro" id="IPR011042">
    <property type="entry name" value="6-blade_b-propeller_TolB-like"/>
</dbReference>
<dbReference type="Gene3D" id="1.20.58.520">
    <property type="entry name" value="Amidohydrolase"/>
    <property type="match status" value="1"/>
</dbReference>
<name>A0A1T5FV11_9SPHN</name>
<dbReference type="PANTHER" id="PTHR36842">
    <property type="entry name" value="PROTEIN TOLB HOMOLOG"/>
    <property type="match status" value="1"/>
</dbReference>
<evidence type="ECO:0000256" key="1">
    <source>
        <dbReference type="ARBA" id="ARBA00009820"/>
    </source>
</evidence>
<dbReference type="InterPro" id="IPR011059">
    <property type="entry name" value="Metal-dep_hydrolase_composite"/>
</dbReference>
<dbReference type="Gene3D" id="3.40.50.10910">
    <property type="entry name" value="Amidohydrolase"/>
    <property type="match status" value="1"/>
</dbReference>
<keyword evidence="2" id="KW-0732">Signal</keyword>
<organism evidence="4 5">
    <name type="scientific">Sphingopyxis flava</name>
    <dbReference type="NCBI Taxonomy" id="1507287"/>
    <lineage>
        <taxon>Bacteria</taxon>
        <taxon>Pseudomonadati</taxon>
        <taxon>Pseudomonadota</taxon>
        <taxon>Alphaproteobacteria</taxon>
        <taxon>Sphingomonadales</taxon>
        <taxon>Sphingomonadaceae</taxon>
        <taxon>Sphingopyxis</taxon>
    </lineage>
</organism>
<evidence type="ECO:0000256" key="2">
    <source>
        <dbReference type="SAM" id="SignalP"/>
    </source>
</evidence>
<dbReference type="InterPro" id="IPR011659">
    <property type="entry name" value="WD40"/>
</dbReference>
<dbReference type="Gene3D" id="2.30.40.10">
    <property type="entry name" value="Urease, subunit C, domain 1"/>
    <property type="match status" value="1"/>
</dbReference>
<dbReference type="SUPFAM" id="SSF51556">
    <property type="entry name" value="Metallo-dependent hydrolases"/>
    <property type="match status" value="1"/>
</dbReference>
<comment type="similarity">
    <text evidence="1">Belongs to the TolB family.</text>
</comment>
<dbReference type="SUPFAM" id="SSF51338">
    <property type="entry name" value="Composite domain of metallo-dependent hydrolases"/>
    <property type="match status" value="1"/>
</dbReference>
<dbReference type="Gene3D" id="2.120.10.30">
    <property type="entry name" value="TolB, C-terminal domain"/>
    <property type="match status" value="3"/>
</dbReference>
<protein>
    <submittedName>
        <fullName evidence="4">Component of the Tol biopolymer transport system</fullName>
    </submittedName>
</protein>
<sequence>MIASGTHNAKRRIALALVALPCAIALLACPVAASSNATNEMQETASVEESAVFEVRSGTSYAVAVSPDGSSLAIDLQGSLWIVPAGGGRAKRITGVFEDAHLPSWSPDGSRLSYYAFHDGSYKIWTVAADGSDARNITEGNLDDREPSWSPDGKTIAFASERGGGYHIWTLDLISGELTQVTRGAREDRAPAWSADGETIVFSGKEGAVSAILAIPAGGGEAQVLRTAAPGTTYEGPSLSPAGQLYYVAHDSSGSRLERNGTSVSDMESVFPFRPSWSDDTAYYVSDGKIRRRHDGRSETVEFAARLETNSPAYARAKRDFTSTAPRRVLGIQHPALSPDSTKIAFVALGDLYTVDSSGGEPTQLTHGPALEADAAWSPDGKTIAFTSDKGGGLPQLWLHDLATGEDRQLTDIDTQPLEAAWSPDGKRIAFLDYDGFFGVAGLEVVDVASGAVTRLQPSLPQPGSPSWSPDGRYVAVALARPYSASAREGSNQIWMVPADGSGAPFWREATDRSLDTRGGGGPAWSPDGTKMAAIQDGLLKVWPVASDGTALGDPQTYSDEISHYPTWSGDSASILYQSADRLKIVSLETGATREVPLDFTYRLDIPTTRIVLHVGGLVDAIHDATQTNMDIVIEGNRIAAIRPHHAGTHNGADRVIDAPGLTAIPGLIDYHAHPQKDFGANAHLAWLAYGITTIRDPGNQPYDGVEDREASEAGVRIGPRIYTTGPLLEWKRTFYRMGVAVSGPEHLEREISRARALKYDLIKSYVRMPDLQQLRLVEAAHAMGVPLASHEIYPAALIGVDATEHLGGTSRRGFSPKQGPLGRTYDDAIAILGHSGMTITPTMFGALNIFLAEHPEYRADPRLSLYPDWVRAIYASDRPLPASLLAMQAGQRAAIRAVHEGGGRIVAGTDLVVAPNLIGELTAYVGAGLTPFEALQTATIEPARALGLEAGSLQPGQLADIVLVDGDPRKDIATLFRVRQVVANGRPVTLEQLLAMAKDKN</sequence>
<dbReference type="InterPro" id="IPR032466">
    <property type="entry name" value="Metal_Hydrolase"/>
</dbReference>
<gene>
    <name evidence="4" type="ORF">SAMN06295937_10467</name>
</gene>
<feature type="signal peptide" evidence="2">
    <location>
        <begin position="1"/>
        <end position="33"/>
    </location>
</feature>
<feature type="domain" description="Amidohydrolase-related" evidence="3">
    <location>
        <begin position="664"/>
        <end position="989"/>
    </location>
</feature>
<reference evidence="5" key="1">
    <citation type="submission" date="2017-02" db="EMBL/GenBank/DDBJ databases">
        <authorList>
            <person name="Varghese N."/>
            <person name="Submissions S."/>
        </authorList>
    </citation>
    <scope>NUCLEOTIDE SEQUENCE [LARGE SCALE GENOMIC DNA]</scope>
    <source>
        <strain evidence="5">R11H</strain>
    </source>
</reference>
<evidence type="ECO:0000313" key="5">
    <source>
        <dbReference type="Proteomes" id="UP000190044"/>
    </source>
</evidence>
<evidence type="ECO:0000259" key="3">
    <source>
        <dbReference type="Pfam" id="PF01979"/>
    </source>
</evidence>
<keyword evidence="5" id="KW-1185">Reference proteome</keyword>
<dbReference type="InterPro" id="IPR006680">
    <property type="entry name" value="Amidohydro-rel"/>
</dbReference>
<dbReference type="Pfam" id="PF07676">
    <property type="entry name" value="PD40"/>
    <property type="match status" value="4"/>
</dbReference>
<dbReference type="PANTHER" id="PTHR36842:SF1">
    <property type="entry name" value="PROTEIN TOLB"/>
    <property type="match status" value="1"/>
</dbReference>
<dbReference type="Gene3D" id="3.30.110.90">
    <property type="entry name" value="Amidohydrolase"/>
    <property type="match status" value="1"/>
</dbReference>
<dbReference type="RefSeq" id="WP_245798807.1">
    <property type="nucleotide sequence ID" value="NZ_FUYP01000046.1"/>
</dbReference>
<dbReference type="AlphaFoldDB" id="A0A1T5FV11"/>